<dbReference type="SMART" id="SM01417">
    <property type="entry name" value="Solute_trans_a"/>
    <property type="match status" value="1"/>
</dbReference>
<keyword evidence="3 5" id="KW-1133">Transmembrane helix</keyword>
<feature type="transmembrane region" description="Helical" evidence="5">
    <location>
        <begin position="236"/>
        <end position="257"/>
    </location>
</feature>
<feature type="transmembrane region" description="Helical" evidence="5">
    <location>
        <begin position="12"/>
        <end position="33"/>
    </location>
</feature>
<dbReference type="InterPro" id="IPR005178">
    <property type="entry name" value="Ostalpha/TMEM184C"/>
</dbReference>
<comment type="subcellular location">
    <subcellularLocation>
        <location evidence="1">Membrane</location>
        <topology evidence="1">Multi-pass membrane protein</topology>
    </subcellularLocation>
</comment>
<dbReference type="PANTHER" id="PTHR23423">
    <property type="entry name" value="ORGANIC SOLUTE TRANSPORTER-RELATED"/>
    <property type="match status" value="1"/>
</dbReference>
<organism evidence="6 7">
    <name type="scientific">Carnegiea gigantea</name>
    <dbReference type="NCBI Taxonomy" id="171969"/>
    <lineage>
        <taxon>Eukaryota</taxon>
        <taxon>Viridiplantae</taxon>
        <taxon>Streptophyta</taxon>
        <taxon>Embryophyta</taxon>
        <taxon>Tracheophyta</taxon>
        <taxon>Spermatophyta</taxon>
        <taxon>Magnoliopsida</taxon>
        <taxon>eudicotyledons</taxon>
        <taxon>Gunneridae</taxon>
        <taxon>Pentapetalae</taxon>
        <taxon>Caryophyllales</taxon>
        <taxon>Cactineae</taxon>
        <taxon>Cactaceae</taxon>
        <taxon>Cactoideae</taxon>
        <taxon>Echinocereeae</taxon>
        <taxon>Carnegiea</taxon>
    </lineage>
</organism>
<reference evidence="6" key="1">
    <citation type="submission" date="2022-04" db="EMBL/GenBank/DDBJ databases">
        <title>Carnegiea gigantea Genome sequencing and assembly v2.</title>
        <authorList>
            <person name="Copetti D."/>
            <person name="Sanderson M.J."/>
            <person name="Burquez A."/>
            <person name="Wojciechowski M.F."/>
        </authorList>
    </citation>
    <scope>NUCLEOTIDE SEQUENCE</scope>
    <source>
        <strain evidence="6">SGP5-SGP5p</strain>
        <tissue evidence="6">Aerial part</tissue>
    </source>
</reference>
<evidence type="ECO:0000313" key="7">
    <source>
        <dbReference type="Proteomes" id="UP001153076"/>
    </source>
</evidence>
<keyword evidence="4 5" id="KW-0472">Membrane</keyword>
<protein>
    <submittedName>
        <fullName evidence="6">Uncharacterized protein</fullName>
    </submittedName>
</protein>
<dbReference type="AlphaFoldDB" id="A0A9Q1QBK9"/>
<name>A0A9Q1QBK9_9CARY</name>
<dbReference type="OrthoDB" id="5348404at2759"/>
<gene>
    <name evidence="6" type="ORF">Cgig2_003349</name>
</gene>
<evidence type="ECO:0000256" key="1">
    <source>
        <dbReference type="ARBA" id="ARBA00004141"/>
    </source>
</evidence>
<sequence length="275" mass="31561">MSDLTQMSPAEIILLGCGICVLITVFFTVQLLSQHLFSWKYPKEQKAIVIIILMAPLYAIVSYVGLLDFRSSIAFFMFLESIKECYEALVIAKFLALMYSYLNISLSKNFVPDEIKGRAIHHSFPLTLFQLLKYWTWQFVAIRPICSLLMIVCQLLGFYTSLVSWTFTIILNLSVSLALYSLVVFCHVFAKELEPHSPLAKFMCIKGIGVVLEILVLIGVIKPRHPWLDVEHIEEGIQNILVCIEMVAFSVIQRYAYSVEPYSRQVSKWKLKKDE</sequence>
<evidence type="ECO:0000313" key="6">
    <source>
        <dbReference type="EMBL" id="KAJ8434910.1"/>
    </source>
</evidence>
<dbReference type="GO" id="GO:0016020">
    <property type="term" value="C:membrane"/>
    <property type="evidence" value="ECO:0007669"/>
    <property type="project" value="UniProtKB-SubCell"/>
</dbReference>
<evidence type="ECO:0000256" key="3">
    <source>
        <dbReference type="ARBA" id="ARBA00022989"/>
    </source>
</evidence>
<feature type="transmembrane region" description="Helical" evidence="5">
    <location>
        <begin position="45"/>
        <end position="66"/>
    </location>
</feature>
<feature type="transmembrane region" description="Helical" evidence="5">
    <location>
        <begin position="202"/>
        <end position="221"/>
    </location>
</feature>
<comment type="caution">
    <text evidence="6">The sequence shown here is derived from an EMBL/GenBank/DDBJ whole genome shotgun (WGS) entry which is preliminary data.</text>
</comment>
<evidence type="ECO:0000256" key="4">
    <source>
        <dbReference type="ARBA" id="ARBA00023136"/>
    </source>
</evidence>
<evidence type="ECO:0000256" key="2">
    <source>
        <dbReference type="ARBA" id="ARBA00022692"/>
    </source>
</evidence>
<keyword evidence="7" id="KW-1185">Reference proteome</keyword>
<feature type="transmembrane region" description="Helical" evidence="5">
    <location>
        <begin position="165"/>
        <end position="190"/>
    </location>
</feature>
<feature type="transmembrane region" description="Helical" evidence="5">
    <location>
        <begin position="140"/>
        <end position="159"/>
    </location>
</feature>
<evidence type="ECO:0000256" key="5">
    <source>
        <dbReference type="SAM" id="Phobius"/>
    </source>
</evidence>
<accession>A0A9Q1QBK9</accession>
<dbReference type="Pfam" id="PF03619">
    <property type="entry name" value="Solute_trans_a"/>
    <property type="match status" value="1"/>
</dbReference>
<proteinExistence type="predicted"/>
<dbReference type="EMBL" id="JAKOGI010000446">
    <property type="protein sequence ID" value="KAJ8434910.1"/>
    <property type="molecule type" value="Genomic_DNA"/>
</dbReference>
<keyword evidence="2 5" id="KW-0812">Transmembrane</keyword>
<dbReference type="Proteomes" id="UP001153076">
    <property type="component" value="Unassembled WGS sequence"/>
</dbReference>